<dbReference type="InterPro" id="IPR028909">
    <property type="entry name" value="bL21-like"/>
</dbReference>
<name>A0A0A1ZUX0_PROMR</name>
<comment type="caution">
    <text evidence="9">The sequence shown here is derived from an EMBL/GenBank/DDBJ whole genome shotgun (WGS) entry which is preliminary data.</text>
</comment>
<dbReference type="NCBIfam" id="TIGR00061">
    <property type="entry name" value="L21"/>
    <property type="match status" value="1"/>
</dbReference>
<evidence type="ECO:0000256" key="7">
    <source>
        <dbReference type="RuleBase" id="RU000562"/>
    </source>
</evidence>
<dbReference type="OrthoDB" id="9813334at2"/>
<feature type="region of interest" description="Disordered" evidence="8">
    <location>
        <begin position="115"/>
        <end position="146"/>
    </location>
</feature>
<sequence>MTNSKNSLNNSSKNNELYAIAETSGQQFWFEVNRYYDIDRLNAKEKDKITLEKVLLLKDKDTITIGKPYIKDAKIELEVVSHKRDKKILVYKMRPKKKTRRKMGHRQELTRVMVKSITLGKSAPKSPSKKSSVKKGTKPKTEKSTS</sequence>
<dbReference type="HAMAP" id="MF_01363">
    <property type="entry name" value="Ribosomal_bL21"/>
    <property type="match status" value="1"/>
</dbReference>
<comment type="subunit">
    <text evidence="6">Part of the 50S ribosomal subunit. Contacts protein L20.</text>
</comment>
<proteinExistence type="inferred from homology"/>
<evidence type="ECO:0000256" key="1">
    <source>
        <dbReference type="ARBA" id="ARBA00008563"/>
    </source>
</evidence>
<dbReference type="PANTHER" id="PTHR21349">
    <property type="entry name" value="50S RIBOSOMAL PROTEIN L21"/>
    <property type="match status" value="1"/>
</dbReference>
<dbReference type="InterPro" id="IPR018258">
    <property type="entry name" value="Ribosomal_bL21_CS"/>
</dbReference>
<dbReference type="EMBL" id="JNAJ01000004">
    <property type="protein sequence ID" value="KGF93195.1"/>
    <property type="molecule type" value="Genomic_DNA"/>
</dbReference>
<dbReference type="SUPFAM" id="SSF141091">
    <property type="entry name" value="L21p-like"/>
    <property type="match status" value="1"/>
</dbReference>
<dbReference type="AlphaFoldDB" id="A0A0A1ZUX0"/>
<dbReference type="Proteomes" id="UP000030491">
    <property type="component" value="Unassembled WGS sequence"/>
</dbReference>
<evidence type="ECO:0000256" key="5">
    <source>
        <dbReference type="ARBA" id="ARBA00023274"/>
    </source>
</evidence>
<dbReference type="Pfam" id="PF00829">
    <property type="entry name" value="Ribosomal_L21p"/>
    <property type="match status" value="1"/>
</dbReference>
<dbReference type="PANTHER" id="PTHR21349:SF0">
    <property type="entry name" value="LARGE RIBOSOMAL SUBUNIT PROTEIN BL21M"/>
    <property type="match status" value="1"/>
</dbReference>
<evidence type="ECO:0000256" key="6">
    <source>
        <dbReference type="HAMAP-Rule" id="MF_01363"/>
    </source>
</evidence>
<evidence type="ECO:0000256" key="8">
    <source>
        <dbReference type="SAM" id="MobiDB-lite"/>
    </source>
</evidence>
<gene>
    <name evidence="6" type="primary">rplU</name>
    <name evidence="6" type="synonym">rpl21</name>
    <name evidence="9" type="ORF">EU93_0371</name>
</gene>
<organism evidence="9 10">
    <name type="scientific">Prochlorococcus marinus str. MIT 9116</name>
    <dbReference type="NCBI Taxonomy" id="167544"/>
    <lineage>
        <taxon>Bacteria</taxon>
        <taxon>Bacillati</taxon>
        <taxon>Cyanobacteriota</taxon>
        <taxon>Cyanophyceae</taxon>
        <taxon>Synechococcales</taxon>
        <taxon>Prochlorococcaceae</taxon>
        <taxon>Prochlorococcus</taxon>
    </lineage>
</organism>
<comment type="similarity">
    <text evidence="1 6 7">Belongs to the bacterial ribosomal protein bL21 family.</text>
</comment>
<evidence type="ECO:0000313" key="10">
    <source>
        <dbReference type="Proteomes" id="UP000030491"/>
    </source>
</evidence>
<evidence type="ECO:0000256" key="4">
    <source>
        <dbReference type="ARBA" id="ARBA00022980"/>
    </source>
</evidence>
<keyword evidence="4 6" id="KW-0689">Ribosomal protein</keyword>
<keyword evidence="3 6" id="KW-0694">RNA-binding</keyword>
<dbReference type="GO" id="GO:0006412">
    <property type="term" value="P:translation"/>
    <property type="evidence" value="ECO:0007669"/>
    <property type="project" value="UniProtKB-UniRule"/>
</dbReference>
<dbReference type="GO" id="GO:0005737">
    <property type="term" value="C:cytoplasm"/>
    <property type="evidence" value="ECO:0007669"/>
    <property type="project" value="UniProtKB-ARBA"/>
</dbReference>
<reference evidence="10" key="1">
    <citation type="journal article" date="2014" name="Sci. Data">
        <title>Genomes of diverse isolates of the marine cyanobacterium Prochlorococcus.</title>
        <authorList>
            <person name="Biller S."/>
            <person name="Berube P."/>
            <person name="Thompson J."/>
            <person name="Kelly L."/>
            <person name="Roggensack S."/>
            <person name="Awad L."/>
            <person name="Roache-Johnson K."/>
            <person name="Ding H."/>
            <person name="Giovannoni S.J."/>
            <person name="Moore L.R."/>
            <person name="Chisholm S.W."/>
        </authorList>
    </citation>
    <scope>NUCLEOTIDE SEQUENCE [LARGE SCALE GENOMIC DNA]</scope>
</reference>
<dbReference type="GO" id="GO:0019843">
    <property type="term" value="F:rRNA binding"/>
    <property type="evidence" value="ECO:0007669"/>
    <property type="project" value="UniProtKB-UniRule"/>
</dbReference>
<dbReference type="GO" id="GO:1990904">
    <property type="term" value="C:ribonucleoprotein complex"/>
    <property type="evidence" value="ECO:0007669"/>
    <property type="project" value="UniProtKB-KW"/>
</dbReference>
<keyword evidence="5 6" id="KW-0687">Ribonucleoprotein</keyword>
<accession>A0A0A1ZUX0</accession>
<dbReference type="InterPro" id="IPR036164">
    <property type="entry name" value="bL21-like_sf"/>
</dbReference>
<protein>
    <recommendedName>
        <fullName evidence="6">Large ribosomal subunit protein bL21</fullName>
    </recommendedName>
</protein>
<evidence type="ECO:0000313" key="9">
    <source>
        <dbReference type="EMBL" id="KGF93195.1"/>
    </source>
</evidence>
<keyword evidence="2 6" id="KW-0699">rRNA-binding</keyword>
<dbReference type="RefSeq" id="WP_032513149.1">
    <property type="nucleotide sequence ID" value="NZ_JNAJ01000004.1"/>
</dbReference>
<dbReference type="InterPro" id="IPR001787">
    <property type="entry name" value="Ribosomal_bL21"/>
</dbReference>
<dbReference type="GO" id="GO:0005840">
    <property type="term" value="C:ribosome"/>
    <property type="evidence" value="ECO:0007669"/>
    <property type="project" value="UniProtKB-KW"/>
</dbReference>
<evidence type="ECO:0000256" key="2">
    <source>
        <dbReference type="ARBA" id="ARBA00022730"/>
    </source>
</evidence>
<evidence type="ECO:0000256" key="3">
    <source>
        <dbReference type="ARBA" id="ARBA00022884"/>
    </source>
</evidence>
<dbReference type="GO" id="GO:0003735">
    <property type="term" value="F:structural constituent of ribosome"/>
    <property type="evidence" value="ECO:0007669"/>
    <property type="project" value="InterPro"/>
</dbReference>
<comment type="function">
    <text evidence="6 7">This protein binds to 23S rRNA in the presence of protein L20.</text>
</comment>
<dbReference type="PROSITE" id="PS01169">
    <property type="entry name" value="RIBOSOMAL_L21"/>
    <property type="match status" value="1"/>
</dbReference>
<feature type="compositionally biased region" description="Basic residues" evidence="8">
    <location>
        <begin position="127"/>
        <end position="138"/>
    </location>
</feature>